<evidence type="ECO:0000313" key="2">
    <source>
        <dbReference type="Proteomes" id="UP000095131"/>
    </source>
</evidence>
<dbReference type="EMBL" id="MDCJ01000007">
    <property type="protein sequence ID" value="ODS04562.1"/>
    <property type="molecule type" value="Genomic_DNA"/>
</dbReference>
<dbReference type="OrthoDB" id="9181325at2"/>
<evidence type="ECO:0000313" key="1">
    <source>
        <dbReference type="EMBL" id="ODS04562.1"/>
    </source>
</evidence>
<gene>
    <name evidence="1" type="ORF">VSF3289_03701</name>
</gene>
<proteinExistence type="predicted"/>
<dbReference type="Proteomes" id="UP000095131">
    <property type="component" value="Unassembled WGS sequence"/>
</dbReference>
<name>A0A1E3WGC4_9VIBR</name>
<protein>
    <recommendedName>
        <fullName evidence="3">Guanylate cyclase domain-containing protein</fullName>
    </recommendedName>
</protein>
<dbReference type="RefSeq" id="WP_069447745.1">
    <property type="nucleotide sequence ID" value="NZ_MDCJ01000007.1"/>
</dbReference>
<comment type="caution">
    <text evidence="1">The sequence shown here is derived from an EMBL/GenBank/DDBJ whole genome shotgun (WGS) entry which is preliminary data.</text>
</comment>
<organism evidence="1 2">
    <name type="scientific">Vibrio scophthalmi</name>
    <dbReference type="NCBI Taxonomy" id="45658"/>
    <lineage>
        <taxon>Bacteria</taxon>
        <taxon>Pseudomonadati</taxon>
        <taxon>Pseudomonadota</taxon>
        <taxon>Gammaproteobacteria</taxon>
        <taxon>Vibrionales</taxon>
        <taxon>Vibrionaceae</taxon>
        <taxon>Vibrio</taxon>
    </lineage>
</organism>
<sequence length="279" mass="31621">MPTIDRDAVANIQYEKSFVAFLDVLGFKQMIKAANRDKINKYFGIVDSAISYLKGIESKQNISSIVISDSIILNVQCSDDNEENIEKLRQLCIAIGLIQQNLAIKGIWLRGAICHGDTYFDSRKSQVVGPAFVEAYLLEEKMAVNPRVILDSKIINVLNLDSAGELIDKINKKDEGGFNVSNWGSRILFDWTRPTSDLSLSLTQDVPLFIDYLCPIFEQPNNNDINRVLSHIKRAMYQNTQVYSKYRWVVDYIKVINSQDIAHSDITITPNAKMLLHSL</sequence>
<dbReference type="AlphaFoldDB" id="A0A1E3WGC4"/>
<reference evidence="1 2" key="1">
    <citation type="submission" date="2016-08" db="EMBL/GenBank/DDBJ databases">
        <title>Genome sequencing of Vibrio scophthalmi strain FP3289, an isolated from Paralichthys olivaceus.</title>
        <authorList>
            <person name="Han H.-J."/>
        </authorList>
    </citation>
    <scope>NUCLEOTIDE SEQUENCE [LARGE SCALE GENOMIC DNA]</scope>
    <source>
        <strain evidence="1 2">FP3289</strain>
    </source>
</reference>
<accession>A0A1E3WGC4</accession>
<evidence type="ECO:0008006" key="3">
    <source>
        <dbReference type="Google" id="ProtNLM"/>
    </source>
</evidence>